<dbReference type="EMBL" id="MVHV01000001">
    <property type="protein sequence ID" value="ORA85530.1"/>
    <property type="molecule type" value="Genomic_DNA"/>
</dbReference>
<dbReference type="CDD" id="cd00531">
    <property type="entry name" value="NTF2_like"/>
    <property type="match status" value="1"/>
</dbReference>
<comment type="caution">
    <text evidence="2">The sequence shown here is derived from an EMBL/GenBank/DDBJ whole genome shotgun (WGS) entry which is preliminary data.</text>
</comment>
<dbReference type="Pfam" id="PF13577">
    <property type="entry name" value="SnoaL_4"/>
    <property type="match status" value="1"/>
</dbReference>
<protein>
    <recommendedName>
        <fullName evidence="1">SnoaL-like domain-containing protein</fullName>
    </recommendedName>
</protein>
<accession>A0ABX3SXY7</accession>
<proteinExistence type="predicted"/>
<dbReference type="Proteomes" id="UP000243140">
    <property type="component" value="Unassembled WGS sequence"/>
</dbReference>
<reference evidence="2 3" key="1">
    <citation type="submission" date="2017-02" db="EMBL/GenBank/DDBJ databases">
        <title>The new phylogeny of genus Mycobacterium.</title>
        <authorList>
            <person name="Tortoli E."/>
            <person name="Trovato A."/>
            <person name="Cirillo D.M."/>
        </authorList>
    </citation>
    <scope>NUCLEOTIDE SEQUENCE [LARGE SCALE GENOMIC DNA]</scope>
    <source>
        <strain evidence="2 3">IP1130001</strain>
    </source>
</reference>
<organism evidence="2 3">
    <name type="scientific">Mycobacterium malmoense</name>
    <dbReference type="NCBI Taxonomy" id="1780"/>
    <lineage>
        <taxon>Bacteria</taxon>
        <taxon>Bacillati</taxon>
        <taxon>Actinomycetota</taxon>
        <taxon>Actinomycetes</taxon>
        <taxon>Mycobacteriales</taxon>
        <taxon>Mycobacteriaceae</taxon>
        <taxon>Mycobacterium</taxon>
    </lineage>
</organism>
<feature type="domain" description="SnoaL-like" evidence="1">
    <location>
        <begin position="2"/>
        <end position="127"/>
    </location>
</feature>
<gene>
    <name evidence="2" type="ORF">BST29_01420</name>
</gene>
<dbReference type="InterPro" id="IPR032710">
    <property type="entry name" value="NTF2-like_dom_sf"/>
</dbReference>
<evidence type="ECO:0000259" key="1">
    <source>
        <dbReference type="Pfam" id="PF13577"/>
    </source>
</evidence>
<dbReference type="SUPFAM" id="SSF54427">
    <property type="entry name" value="NTF2-like"/>
    <property type="match status" value="1"/>
</dbReference>
<dbReference type="InterPro" id="IPR037401">
    <property type="entry name" value="SnoaL-like"/>
</dbReference>
<sequence>MRAETQITNLLYRYAECIDTGDLAGAAALFEHARIRIGGTDQDTIDAARLLGIWKSLIVLHPDGTPRTKHVTTNPIIDVDEDAGTASCRSYYTVLQQTDELPLQTIVTGRYHDRFERVDGRWRFSYRDLTLIDMVGDVSHHLTYPIAPAGKARAEIRRGGEPNRA</sequence>
<dbReference type="Gene3D" id="3.10.450.50">
    <property type="match status" value="1"/>
</dbReference>
<keyword evidence="3" id="KW-1185">Reference proteome</keyword>
<evidence type="ECO:0000313" key="3">
    <source>
        <dbReference type="Proteomes" id="UP000243140"/>
    </source>
</evidence>
<evidence type="ECO:0000313" key="2">
    <source>
        <dbReference type="EMBL" id="ORA85530.1"/>
    </source>
</evidence>
<dbReference type="RefSeq" id="WP_083009020.1">
    <property type="nucleotide sequence ID" value="NZ_CP060015.1"/>
</dbReference>
<name>A0ABX3SXY7_MYCMA</name>